<evidence type="ECO:0000313" key="2">
    <source>
        <dbReference type="Proteomes" id="UP000297654"/>
    </source>
</evidence>
<evidence type="ECO:0000313" key="1">
    <source>
        <dbReference type="EMBL" id="TFB92366.1"/>
    </source>
</evidence>
<keyword evidence="2" id="KW-1185">Reference proteome</keyword>
<gene>
    <name evidence="1" type="ORF">E3O10_04820</name>
</gene>
<reference evidence="1 2" key="1">
    <citation type="submission" date="2019-03" db="EMBL/GenBank/DDBJ databases">
        <title>Genomics of glacier-inhabiting Cryobacterium strains.</title>
        <authorList>
            <person name="Liu Q."/>
            <person name="Xin Y.-H."/>
        </authorList>
    </citation>
    <scope>NUCLEOTIDE SEQUENCE [LARGE SCALE GENOMIC DNA]</scope>
    <source>
        <strain evidence="1 2">Hh15</strain>
    </source>
</reference>
<sequence length="131" mass="13998">MCKICGGITCNEHGQRDPAVPEFVCVLCDIAPLNHSAGGGGDGGQPSSSSRFASWEQFLERQPSYPQDWLAEGLYQWTNEPGLLIEYVGPDPAAQKLLAAAAALGSLLEIPPEHLPQRVALMLGFGPQLLL</sequence>
<protein>
    <submittedName>
        <fullName evidence="1">Uncharacterized protein</fullName>
    </submittedName>
</protein>
<organism evidence="1 2">
    <name type="scientific">Cryobacterium luteum</name>
    <dbReference type="NCBI Taxonomy" id="1424661"/>
    <lineage>
        <taxon>Bacteria</taxon>
        <taxon>Bacillati</taxon>
        <taxon>Actinomycetota</taxon>
        <taxon>Actinomycetes</taxon>
        <taxon>Micrococcales</taxon>
        <taxon>Microbacteriaceae</taxon>
        <taxon>Cryobacterium</taxon>
    </lineage>
</organism>
<proteinExistence type="predicted"/>
<dbReference type="Proteomes" id="UP000297654">
    <property type="component" value="Unassembled WGS sequence"/>
</dbReference>
<dbReference type="AlphaFoldDB" id="A0A5F0D876"/>
<dbReference type="RefSeq" id="WP_134450330.1">
    <property type="nucleotide sequence ID" value="NZ_SOFF01000016.1"/>
</dbReference>
<name>A0A5F0D876_9MICO</name>
<comment type="caution">
    <text evidence="1">The sequence shown here is derived from an EMBL/GenBank/DDBJ whole genome shotgun (WGS) entry which is preliminary data.</text>
</comment>
<dbReference type="EMBL" id="SOFF01000016">
    <property type="protein sequence ID" value="TFB92366.1"/>
    <property type="molecule type" value="Genomic_DNA"/>
</dbReference>
<accession>A0A5F0D876</accession>